<reference evidence="2" key="1">
    <citation type="journal article" date="2016" name="Ticks Tick Borne Dis.">
        <title>De novo assembly and annotation of the salivary gland transcriptome of Rhipicephalus appendiculatus male and female ticks during blood feeding.</title>
        <authorList>
            <person name="de Castro M.H."/>
            <person name="de Klerk D."/>
            <person name="Pienaar R."/>
            <person name="Latif A.A."/>
            <person name="Rees D.J."/>
            <person name="Mans B.J."/>
        </authorList>
    </citation>
    <scope>NUCLEOTIDE SEQUENCE</scope>
    <source>
        <tissue evidence="2">Salivary glands</tissue>
    </source>
</reference>
<sequence length="190" mass="21739">MDILLHAFIFQVLIGTIAAYKEEITYHGTTGQLLVALNTPSPFWMIKRSYNISKHSCVYAEMKFLNNSHYYFTQYYLEDNMPRRQELYATIAAATKEEGTGGVTLTVHNPKAPSSPGRRYLLLHWDPQNHCGFLSFRNNSGHALCEMYAWNEDAGDALEKCATYYSIYCQNSPTEQVVYNKDYCKAQLGC</sequence>
<evidence type="ECO:0000256" key="1">
    <source>
        <dbReference type="SAM" id="SignalP"/>
    </source>
</evidence>
<name>A0A131YT20_RHIAP</name>
<protein>
    <submittedName>
        <fullName evidence="2">Lipocalin</fullName>
    </submittedName>
</protein>
<accession>A0A131YT20</accession>
<keyword evidence="1" id="KW-0732">Signal</keyword>
<feature type="chain" id="PRO_5007285946" evidence="1">
    <location>
        <begin position="20"/>
        <end position="190"/>
    </location>
</feature>
<dbReference type="InterPro" id="IPR012674">
    <property type="entry name" value="Calycin"/>
</dbReference>
<evidence type="ECO:0000313" key="2">
    <source>
        <dbReference type="EMBL" id="JAP82117.1"/>
    </source>
</evidence>
<dbReference type="EMBL" id="GEDV01006440">
    <property type="protein sequence ID" value="JAP82117.1"/>
    <property type="molecule type" value="Transcribed_RNA"/>
</dbReference>
<feature type="signal peptide" evidence="1">
    <location>
        <begin position="1"/>
        <end position="19"/>
    </location>
</feature>
<dbReference type="SUPFAM" id="SSF50814">
    <property type="entry name" value="Lipocalins"/>
    <property type="match status" value="1"/>
</dbReference>
<organism evidence="2">
    <name type="scientific">Rhipicephalus appendiculatus</name>
    <name type="common">Brown ear tick</name>
    <dbReference type="NCBI Taxonomy" id="34631"/>
    <lineage>
        <taxon>Eukaryota</taxon>
        <taxon>Metazoa</taxon>
        <taxon>Ecdysozoa</taxon>
        <taxon>Arthropoda</taxon>
        <taxon>Chelicerata</taxon>
        <taxon>Arachnida</taxon>
        <taxon>Acari</taxon>
        <taxon>Parasitiformes</taxon>
        <taxon>Ixodida</taxon>
        <taxon>Ixodoidea</taxon>
        <taxon>Ixodidae</taxon>
        <taxon>Rhipicephalinae</taxon>
        <taxon>Rhipicephalus</taxon>
        <taxon>Rhipicephalus</taxon>
    </lineage>
</organism>
<dbReference type="Gene3D" id="2.40.128.20">
    <property type="match status" value="1"/>
</dbReference>
<proteinExistence type="predicted"/>
<dbReference type="AlphaFoldDB" id="A0A131YT20"/>